<evidence type="ECO:0008006" key="4">
    <source>
        <dbReference type="Google" id="ProtNLM"/>
    </source>
</evidence>
<gene>
    <name evidence="2" type="ORF">M9Y10_011839</name>
</gene>
<name>A0ABR2IDH1_9EUKA</name>
<evidence type="ECO:0000313" key="3">
    <source>
        <dbReference type="Proteomes" id="UP001470230"/>
    </source>
</evidence>
<dbReference type="InterPro" id="IPR016024">
    <property type="entry name" value="ARM-type_fold"/>
</dbReference>
<feature type="compositionally biased region" description="Basic and acidic residues" evidence="1">
    <location>
        <begin position="1765"/>
        <end position="1774"/>
    </location>
</feature>
<dbReference type="SUPFAM" id="SSF48371">
    <property type="entry name" value="ARM repeat"/>
    <property type="match status" value="1"/>
</dbReference>
<reference evidence="2 3" key="1">
    <citation type="submission" date="2024-04" db="EMBL/GenBank/DDBJ databases">
        <title>Tritrichomonas musculus Genome.</title>
        <authorList>
            <person name="Alves-Ferreira E."/>
            <person name="Grigg M."/>
            <person name="Lorenzi H."/>
            <person name="Galac M."/>
        </authorList>
    </citation>
    <scope>NUCLEOTIDE SEQUENCE [LARGE SCALE GENOMIC DNA]</scope>
    <source>
        <strain evidence="2 3">EAF2021</strain>
    </source>
</reference>
<feature type="region of interest" description="Disordered" evidence="1">
    <location>
        <begin position="1765"/>
        <end position="1793"/>
    </location>
</feature>
<evidence type="ECO:0000313" key="2">
    <source>
        <dbReference type="EMBL" id="KAK8860175.1"/>
    </source>
</evidence>
<feature type="compositionally biased region" description="Acidic residues" evidence="1">
    <location>
        <begin position="1779"/>
        <end position="1793"/>
    </location>
</feature>
<dbReference type="Proteomes" id="UP001470230">
    <property type="component" value="Unassembled WGS sequence"/>
</dbReference>
<keyword evidence="3" id="KW-1185">Reference proteome</keyword>
<accession>A0ABR2IDH1</accession>
<dbReference type="EMBL" id="JAPFFF010000018">
    <property type="protein sequence ID" value="KAK8860175.1"/>
    <property type="molecule type" value="Genomic_DNA"/>
</dbReference>
<comment type="caution">
    <text evidence="2">The sequence shown here is derived from an EMBL/GenBank/DDBJ whole genome shotgun (WGS) entry which is preliminary data.</text>
</comment>
<sequence>MEQLFDQIKLLTKQKRLIPAEEVITRTIISFEEVLPPTLTDSEIEKYEEILLGLLYVNSGQVSLQCAIRIATCLISLYNKQQTPKLWNIFTAVTRKPTTTGILVIGHVIDKVGEHSRSMIPGLVKILVSQNYDQFASLFALNSSFKRAYNELKAYSEKAFQLVKKSFQTSQLQQQNNPNSKEEASQLIAIQLLVSVYSTETISQKKIFSFLNEILSTSNIYNYSTFVIDQIYYFIAFCAYYPLKDKQKLSSKINDWDIGGSSKGNTDSDSLFDTTLEILSQYKSIHFSSIFSHFLDFLTPNFVFNNISLLFNFVRKTQPSEISQLLYLFGHDIRGELFDEIAAEQPPSSQQQRILRSLSFDDNTTNEIAALSLQLTASESSTERLYGASFFSLLADKNPQSAETYLNMSVLYLSTPPEDNPTLDRDIYGMALIASHIIGATHEKRRAALIDSVSSNLNLFLSRSYETKNVFSADFISTFMLLAVLPPSYVNQEKCARLLTLFNDKYKSTPSLSNNNNNIEININGGNVNVNSLSSNEKRLRNCAQYISSFLATHPKIDGNRRFLEVISQNPSLQNLTTTYCLIVAATEASIANTVMLNYFIPQILKTNPQRNYVLSLLRTPMMNSQELLHYTKFEAVHSDIVYFEFTESYFAFKSIDFFPNLILSLDETFVMLCLTEMLSNQTLFQSNPLMCHCLLLSLLKNASTHTYIPPNLNQLILHTIDDSVTSRLLQSNGGTVASSNSNSNNGENVKDSLLRVQVTAECAAIWASLSEEILQEMMSFLASIDGVGKCFLFVSLFNHIQLGDTTVINALHDLNELSKVPLICPYALYALSTVFTVYSLRLVELAVADMQFPFLLSIIHNNQLSLSPFNLYYISNAFVKLLPIISPEIKGSIAEPYVKLLIQCFCNTPIPCSSQIMFHTLRFTFAFAKEFIDTKEMYFPLQPGTSTSAQIAACGAFSDMLKVRCSYGNNNNGNFFFNLLPDLLILLQKRYDASIVDFIVAIALHFVELKDNITFKQIQTWTRIVKSVLSTNSLPDLQIEVSLPVKRVCSFICIQIIQVLQAFTQRNINENKDITRNKDDVFEFPTEDFESGSMNNIETSQNSTSTTSPSSFFNECLDDLMASSARAIETEDTEIMVNTYNFLNDILLKFKDKKTVNDLPLLELYDSQFAIAIRLGFVSSSNSPASLSSTFANVKSSNNNQKKSSDNDCFIPTGQFLIIYLSFHTKNLIDKPENFLTVLNGYFSGLESINEIIEKDEKTVKEKRVDAFYNIISKISNIARLNKMVFDKFKNLLPMFEQELSTLITESITTLTPSESSSSKVSVSLFRKSKSSFYGEYLVAFIWLHSILHQKQEENNEDSIMNNLIEFLSNEIQNIDTEDWRKSASVEAITCFIEYNNSSQTETEAESESKAELVEKAVKAVLTLKENHHDMFIKIIPRFLKAVSCFSIAYNNKNESSKNNLFQRGGALWKTILDLALEKDCFNCSTIAALIGRNPQDEIKSDDSNKTIENIVTKIFENGKSDDLTMALLTVLIRSSWEIQLKSIFRSSFDNNFKMKLLTRILKNVTFQNIKNSQINGYYIQFAAAFFKMFKRGGMNQLASIIIDNPSVGFAILNVDHFKRICDLCLSDVQYSPIFLQFILLSLEECGESFINDYNENKENSSLHALMRSAMNCVVSLGSDPQKGREVVDISIRIVNSINSILSSLDKNEDNLLLMKNVFDELSQREQQILSQLTEKQADKVKSRQNALNLKQFSEKPLKKIKKSFDDDGEKRIGGISSDDDEEWETLETDDK</sequence>
<organism evidence="2 3">
    <name type="scientific">Tritrichomonas musculus</name>
    <dbReference type="NCBI Taxonomy" id="1915356"/>
    <lineage>
        <taxon>Eukaryota</taxon>
        <taxon>Metamonada</taxon>
        <taxon>Parabasalia</taxon>
        <taxon>Tritrichomonadida</taxon>
        <taxon>Tritrichomonadidae</taxon>
        <taxon>Tritrichomonas</taxon>
    </lineage>
</organism>
<proteinExistence type="predicted"/>
<evidence type="ECO:0000256" key="1">
    <source>
        <dbReference type="SAM" id="MobiDB-lite"/>
    </source>
</evidence>
<protein>
    <recommendedName>
        <fullName evidence="4">Importin N-terminal domain-containing protein</fullName>
    </recommendedName>
</protein>